<reference evidence="2 3" key="1">
    <citation type="submission" date="2006-10" db="EMBL/GenBank/DDBJ databases">
        <title>The Genome Sequence of Batrachochytrium dendrobatidis JEL423.</title>
        <authorList>
            <consortium name="The Broad Institute Genome Sequencing Platform"/>
            <person name="Birren B."/>
            <person name="Lander E."/>
            <person name="Galagan J."/>
            <person name="Cuomo C."/>
            <person name="Devon K."/>
            <person name="Jaffe D."/>
            <person name="Butler J."/>
            <person name="Alvarez P."/>
            <person name="Gnerre S."/>
            <person name="Grabherr M."/>
            <person name="Kleber M."/>
            <person name="Mauceli E."/>
            <person name="Brockman W."/>
            <person name="Young S."/>
            <person name="LaButti K."/>
            <person name="Sykes S."/>
            <person name="DeCaprio D."/>
            <person name="Crawford M."/>
            <person name="Koehrsen M."/>
            <person name="Engels R."/>
            <person name="Montgomery P."/>
            <person name="Pearson M."/>
            <person name="Howarth C."/>
            <person name="Larson L."/>
            <person name="White J."/>
            <person name="O'Leary S."/>
            <person name="Kodira C."/>
            <person name="Zeng Q."/>
            <person name="Yandava C."/>
            <person name="Alvarado L."/>
            <person name="Longcore J."/>
            <person name="James T."/>
        </authorList>
    </citation>
    <scope>NUCLEOTIDE SEQUENCE [LARGE SCALE GENOMIC DNA]</scope>
    <source>
        <strain evidence="2 3">JEL423</strain>
    </source>
</reference>
<proteinExistence type="predicted"/>
<dbReference type="EMBL" id="DS022300">
    <property type="protein sequence ID" value="OAJ37543.1"/>
    <property type="molecule type" value="Genomic_DNA"/>
</dbReference>
<accession>A0A177WBY4</accession>
<evidence type="ECO:0000313" key="3">
    <source>
        <dbReference type="Proteomes" id="UP000077115"/>
    </source>
</evidence>
<name>A0A177WBY4_BATDL</name>
<feature type="region of interest" description="Disordered" evidence="1">
    <location>
        <begin position="1"/>
        <end position="21"/>
    </location>
</feature>
<organism evidence="2 3">
    <name type="scientific">Batrachochytrium dendrobatidis (strain JEL423)</name>
    <dbReference type="NCBI Taxonomy" id="403673"/>
    <lineage>
        <taxon>Eukaryota</taxon>
        <taxon>Fungi</taxon>
        <taxon>Fungi incertae sedis</taxon>
        <taxon>Chytridiomycota</taxon>
        <taxon>Chytridiomycota incertae sedis</taxon>
        <taxon>Chytridiomycetes</taxon>
        <taxon>Rhizophydiales</taxon>
        <taxon>Rhizophydiales incertae sedis</taxon>
        <taxon>Batrachochytrium</taxon>
    </lineage>
</organism>
<dbReference type="AlphaFoldDB" id="A0A177WBY4"/>
<gene>
    <name evidence="2" type="ORF">BDEG_21553</name>
</gene>
<feature type="compositionally biased region" description="Polar residues" evidence="1">
    <location>
        <begin position="1"/>
        <end position="18"/>
    </location>
</feature>
<evidence type="ECO:0000256" key="1">
    <source>
        <dbReference type="SAM" id="MobiDB-lite"/>
    </source>
</evidence>
<dbReference type="Proteomes" id="UP000077115">
    <property type="component" value="Unassembled WGS sequence"/>
</dbReference>
<reference evidence="2 3" key="2">
    <citation type="submission" date="2016-05" db="EMBL/GenBank/DDBJ databases">
        <title>Lineage-specific infection strategies underlie the spectrum of fungal disease in amphibians.</title>
        <authorList>
            <person name="Cuomo C.A."/>
            <person name="Farrer R.A."/>
            <person name="James T."/>
            <person name="Longcore J."/>
            <person name="Birren B."/>
        </authorList>
    </citation>
    <scope>NUCLEOTIDE SEQUENCE [LARGE SCALE GENOMIC DNA]</scope>
    <source>
        <strain evidence="2 3">JEL423</strain>
    </source>
</reference>
<sequence length="110" mass="12022">MPISKPSKTANKPIQTKDGSSKLLKTCKEPTIIPTSTPNQTVSRPSWPGLRVGEPDDLDQLLVELEDVTYRTSKVCSTPILSESDQDCQNSILSKKLGSSQLLGRARQVI</sequence>
<evidence type="ECO:0000313" key="2">
    <source>
        <dbReference type="EMBL" id="OAJ37543.1"/>
    </source>
</evidence>
<dbReference type="VEuPathDB" id="FungiDB:BDEG_21553"/>
<protein>
    <submittedName>
        <fullName evidence="2">Uncharacterized protein</fullName>
    </submittedName>
</protein>